<protein>
    <submittedName>
        <fullName evidence="1">Uncharacterized protein</fullName>
    </submittedName>
</protein>
<sequence>MEQSILFTIYNRAGEKVTDIFGPTNERLASQKPVSSSCKYGHYIMSERVAALQQLREMRNRQTEEMENEIFKETNWKLRVLNEQEKNNQLQVDAANTLLEFAKQAERASNRQERNQNKPQVVERVRRSRRLIAKRNRELANK</sequence>
<proteinExistence type="predicted"/>
<dbReference type="EMBL" id="MN740217">
    <property type="protein sequence ID" value="QHT94191.1"/>
    <property type="molecule type" value="Genomic_DNA"/>
</dbReference>
<reference evidence="1" key="1">
    <citation type="journal article" date="2020" name="Nature">
        <title>Giant virus diversity and host interactions through global metagenomics.</title>
        <authorList>
            <person name="Schulz F."/>
            <person name="Roux S."/>
            <person name="Paez-Espino D."/>
            <person name="Jungbluth S."/>
            <person name="Walsh D.A."/>
            <person name="Denef V.J."/>
            <person name="McMahon K.D."/>
            <person name="Konstantinidis K.T."/>
            <person name="Eloe-Fadrosh E.A."/>
            <person name="Kyrpides N.C."/>
            <person name="Woyke T."/>
        </authorList>
    </citation>
    <scope>NUCLEOTIDE SEQUENCE</scope>
    <source>
        <strain evidence="1">GVMAG-M-3300024258-28</strain>
    </source>
</reference>
<name>A0A6C0ILU5_9ZZZZ</name>
<organism evidence="1">
    <name type="scientific">viral metagenome</name>
    <dbReference type="NCBI Taxonomy" id="1070528"/>
    <lineage>
        <taxon>unclassified sequences</taxon>
        <taxon>metagenomes</taxon>
        <taxon>organismal metagenomes</taxon>
    </lineage>
</organism>
<dbReference type="AlphaFoldDB" id="A0A6C0ILU5"/>
<evidence type="ECO:0000313" key="1">
    <source>
        <dbReference type="EMBL" id="QHT94191.1"/>
    </source>
</evidence>
<accession>A0A6C0ILU5</accession>